<gene>
    <name evidence="2" type="ORF">Vbra_10299</name>
</gene>
<dbReference type="VEuPathDB" id="CryptoDB:Vbra_10299"/>
<reference evidence="2 3" key="1">
    <citation type="submission" date="2014-11" db="EMBL/GenBank/DDBJ databases">
        <authorList>
            <person name="Zhu J."/>
            <person name="Qi W."/>
            <person name="Song R."/>
        </authorList>
    </citation>
    <scope>NUCLEOTIDE SEQUENCE [LARGE SCALE GENOMIC DNA]</scope>
</reference>
<name>A0A0G4GTH2_VITBC</name>
<evidence type="ECO:0000256" key="1">
    <source>
        <dbReference type="SAM" id="Phobius"/>
    </source>
</evidence>
<dbReference type="PhylomeDB" id="A0A0G4GTH2"/>
<dbReference type="EMBL" id="CDMY01000802">
    <property type="protein sequence ID" value="CEM34072.1"/>
    <property type="molecule type" value="Genomic_DNA"/>
</dbReference>
<organism evidence="2 3">
    <name type="scientific">Vitrella brassicaformis (strain CCMP3155)</name>
    <dbReference type="NCBI Taxonomy" id="1169540"/>
    <lineage>
        <taxon>Eukaryota</taxon>
        <taxon>Sar</taxon>
        <taxon>Alveolata</taxon>
        <taxon>Colpodellida</taxon>
        <taxon>Vitrellaceae</taxon>
        <taxon>Vitrella</taxon>
    </lineage>
</organism>
<evidence type="ECO:0000313" key="2">
    <source>
        <dbReference type="EMBL" id="CEM34072.1"/>
    </source>
</evidence>
<sequence>MKCRQLTGLPGDVTGEVLGWLTADSCGALRATSKTVGCHLISEAYLTARLDTAICNKGLSGVLTYRRRPQTAREYLVQRVTATCSVFLPWLVHLVTILAAVAALIALFRVCVAVPTVARTFVVQLFGPRYSMLVLPVVWFLLIRGGCAFGTAFGNFLGRHPSLRAAALRPMPAFRFMAANIALAARRAWAMVTSAVTGSRADRMYLWGELRGALPDGGKSISHPEYLLRLLYVIEEGGRWERSVPLIYFIKNSHLILSLPIIVSADDLRRVGSRAVFDSRPDAVRQYSLFSHRFTWMAPHSRLSRVDGQDRLGPPMRAHPMTFLTPDTLPASIPLAIDFNASDPPTQCVCVGCNLGCNLVAASFTDHVVLSLSHLASAASDPSLLPYDATDVIPVADQQRLKDSIGQAGRAIWRGHRLVDVCDSGRGGRRAKMAILCGCKATDEFAVRVALGGSGMWDVLEVSTTERVVWAGKGVAERFPRTAAVLIDVVEALSVCV</sequence>
<keyword evidence="1" id="KW-1133">Transmembrane helix</keyword>
<dbReference type="InParanoid" id="A0A0G4GTH2"/>
<dbReference type="Proteomes" id="UP000041254">
    <property type="component" value="Unassembled WGS sequence"/>
</dbReference>
<keyword evidence="1" id="KW-0472">Membrane</keyword>
<accession>A0A0G4GTH2</accession>
<feature type="transmembrane region" description="Helical" evidence="1">
    <location>
        <begin position="130"/>
        <end position="153"/>
    </location>
</feature>
<dbReference type="AlphaFoldDB" id="A0A0G4GTH2"/>
<protein>
    <submittedName>
        <fullName evidence="2">Uncharacterized protein</fullName>
    </submittedName>
</protein>
<proteinExistence type="predicted"/>
<keyword evidence="3" id="KW-1185">Reference proteome</keyword>
<keyword evidence="1" id="KW-0812">Transmembrane</keyword>
<evidence type="ECO:0000313" key="3">
    <source>
        <dbReference type="Proteomes" id="UP000041254"/>
    </source>
</evidence>